<keyword evidence="3" id="KW-1185">Reference proteome</keyword>
<evidence type="ECO:0000313" key="3">
    <source>
        <dbReference type="Proteomes" id="UP000199400"/>
    </source>
</evidence>
<organism evidence="2 3">
    <name type="scientific">Nannocystis exedens</name>
    <dbReference type="NCBI Taxonomy" id="54"/>
    <lineage>
        <taxon>Bacteria</taxon>
        <taxon>Pseudomonadati</taxon>
        <taxon>Myxococcota</taxon>
        <taxon>Polyangia</taxon>
        <taxon>Nannocystales</taxon>
        <taxon>Nannocystaceae</taxon>
        <taxon>Nannocystis</taxon>
    </lineage>
</organism>
<dbReference type="AlphaFoldDB" id="A0A1I1SUS7"/>
<sequence length="68" mass="7457">MNDPVAPEPLQITLESFNLLAAERRLCEVALQRAGSLVGAAKLLGITRHALKRRIIKLRLDGPGARQE</sequence>
<dbReference type="InterPro" id="IPR002197">
    <property type="entry name" value="HTH_Fis"/>
</dbReference>
<feature type="domain" description="DNA binding HTH" evidence="1">
    <location>
        <begin position="22"/>
        <end position="56"/>
    </location>
</feature>
<reference evidence="3" key="1">
    <citation type="submission" date="2016-10" db="EMBL/GenBank/DDBJ databases">
        <authorList>
            <person name="Varghese N."/>
            <person name="Submissions S."/>
        </authorList>
    </citation>
    <scope>NUCLEOTIDE SEQUENCE [LARGE SCALE GENOMIC DNA]</scope>
    <source>
        <strain evidence="3">ATCC 25963</strain>
    </source>
</reference>
<name>A0A1I1SUS7_9BACT</name>
<dbReference type="SUPFAM" id="SSF46689">
    <property type="entry name" value="Homeodomain-like"/>
    <property type="match status" value="1"/>
</dbReference>
<dbReference type="EMBL" id="FOMX01000002">
    <property type="protein sequence ID" value="SFD50214.1"/>
    <property type="molecule type" value="Genomic_DNA"/>
</dbReference>
<proteinExistence type="predicted"/>
<dbReference type="InterPro" id="IPR009057">
    <property type="entry name" value="Homeodomain-like_sf"/>
</dbReference>
<dbReference type="Pfam" id="PF02954">
    <property type="entry name" value="HTH_8"/>
    <property type="match status" value="1"/>
</dbReference>
<protein>
    <submittedName>
        <fullName evidence="2">Regulatory protein, Fis family</fullName>
    </submittedName>
</protein>
<gene>
    <name evidence="2" type="ORF">SAMN02745121_00289</name>
</gene>
<accession>A0A1I1SUS7</accession>
<dbReference type="Gene3D" id="1.10.10.60">
    <property type="entry name" value="Homeodomain-like"/>
    <property type="match status" value="1"/>
</dbReference>
<dbReference type="Proteomes" id="UP000199400">
    <property type="component" value="Unassembled WGS sequence"/>
</dbReference>
<evidence type="ECO:0000313" key="2">
    <source>
        <dbReference type="EMBL" id="SFD50214.1"/>
    </source>
</evidence>
<evidence type="ECO:0000259" key="1">
    <source>
        <dbReference type="Pfam" id="PF02954"/>
    </source>
</evidence>